<keyword evidence="1" id="KW-1133">Transmembrane helix</keyword>
<feature type="transmembrane region" description="Helical" evidence="1">
    <location>
        <begin position="129"/>
        <end position="146"/>
    </location>
</feature>
<comment type="caution">
    <text evidence="2">The sequence shown here is derived from an EMBL/GenBank/DDBJ whole genome shotgun (WGS) entry which is preliminary data.</text>
</comment>
<keyword evidence="1" id="KW-0472">Membrane</keyword>
<evidence type="ECO:0000313" key="3">
    <source>
        <dbReference type="Proteomes" id="UP000579153"/>
    </source>
</evidence>
<dbReference type="AlphaFoldDB" id="A0A7W9GDC2"/>
<sequence>MADDRRKLELAQRRSQALQMRIAGVSPTLIAERLGYNSPQAASGDVTAALKRAAKVEGLAAEHLLAFMVTIPALGLTETAAGYVSTIGSGVLALIVALQTRPWVISTLTGAVSTILTGLSHFWLVLTPAQTAAFILPLPAVLGLVLRGQVSPKSGPVAHVVVVEESCRDRVPLLLRCGVPRGSHGDEDLHRGRVAADAQPAPPEAGHRLAVGPY</sequence>
<feature type="transmembrane region" description="Helical" evidence="1">
    <location>
        <begin position="80"/>
        <end position="98"/>
    </location>
</feature>
<reference evidence="2 3" key="1">
    <citation type="submission" date="2020-08" db="EMBL/GenBank/DDBJ databases">
        <title>Sequencing the genomes of 1000 actinobacteria strains.</title>
        <authorList>
            <person name="Klenk H.-P."/>
        </authorList>
    </citation>
    <scope>NUCLEOTIDE SEQUENCE [LARGE SCALE GENOMIC DNA]</scope>
    <source>
        <strain evidence="2 3">DSM 45507</strain>
    </source>
</reference>
<dbReference type="RefSeq" id="WP_185074961.1">
    <property type="nucleotide sequence ID" value="NZ_JACHMB010000001.1"/>
</dbReference>
<evidence type="ECO:0000256" key="1">
    <source>
        <dbReference type="SAM" id="Phobius"/>
    </source>
</evidence>
<accession>A0A7W9GDC2</accession>
<dbReference type="EMBL" id="JACHMB010000001">
    <property type="protein sequence ID" value="MBB5781714.1"/>
    <property type="molecule type" value="Genomic_DNA"/>
</dbReference>
<feature type="transmembrane region" description="Helical" evidence="1">
    <location>
        <begin position="103"/>
        <end position="123"/>
    </location>
</feature>
<evidence type="ECO:0000313" key="2">
    <source>
        <dbReference type="EMBL" id="MBB5781714.1"/>
    </source>
</evidence>
<keyword evidence="1" id="KW-0812">Transmembrane</keyword>
<name>A0A7W9GDC2_9ACTN</name>
<gene>
    <name evidence="2" type="ORF">HD596_008470</name>
</gene>
<keyword evidence="3" id="KW-1185">Reference proteome</keyword>
<proteinExistence type="predicted"/>
<dbReference type="Proteomes" id="UP000579153">
    <property type="component" value="Unassembled WGS sequence"/>
</dbReference>
<organism evidence="2 3">
    <name type="scientific">Nonomuraea jabiensis</name>
    <dbReference type="NCBI Taxonomy" id="882448"/>
    <lineage>
        <taxon>Bacteria</taxon>
        <taxon>Bacillati</taxon>
        <taxon>Actinomycetota</taxon>
        <taxon>Actinomycetes</taxon>
        <taxon>Streptosporangiales</taxon>
        <taxon>Streptosporangiaceae</taxon>
        <taxon>Nonomuraea</taxon>
    </lineage>
</organism>
<protein>
    <submittedName>
        <fullName evidence="2">Uncharacterized protein</fullName>
    </submittedName>
</protein>